<keyword evidence="4" id="KW-1185">Reference proteome</keyword>
<dbReference type="PANTHER" id="PTHR37945">
    <property type="entry name" value="EXTRACELLULAR TUNGSTATE BINDING PROTEIN"/>
    <property type="match status" value="1"/>
</dbReference>
<keyword evidence="1" id="KW-0732">Signal</keyword>
<dbReference type="InterPro" id="IPR024370">
    <property type="entry name" value="PBP_domain"/>
</dbReference>
<feature type="signal peptide" evidence="1">
    <location>
        <begin position="1"/>
        <end position="21"/>
    </location>
</feature>
<dbReference type="InterPro" id="IPR052738">
    <property type="entry name" value="ABC-Tungstate_binding"/>
</dbReference>
<proteinExistence type="predicted"/>
<name>A0A0M7BB74_9RHOB</name>
<evidence type="ECO:0000256" key="1">
    <source>
        <dbReference type="SAM" id="SignalP"/>
    </source>
</evidence>
<dbReference type="STRING" id="313367.JSE7799_01781"/>
<dbReference type="Gene3D" id="3.40.190.10">
    <property type="entry name" value="Periplasmic binding protein-like II"/>
    <property type="match status" value="2"/>
</dbReference>
<evidence type="ECO:0000313" key="4">
    <source>
        <dbReference type="Proteomes" id="UP000049455"/>
    </source>
</evidence>
<dbReference type="Pfam" id="PF12849">
    <property type="entry name" value="PBP_like_2"/>
    <property type="match status" value="1"/>
</dbReference>
<sequence length="272" mass="28860">MLFRILSVTATTLALAGAAMAQDQSIIVQSTTSTANSGLYDHLLPIFRDQTGIQVNVVAVGTGQAIANARNCDGDVLLVHAKSSEEEFVESGIGTARTNLMYNDFVIVGPDDDPAGVGGMTDVQDALSKIAEEGALFASRGDDSGTHKKEMLLWGDTEADPTAASGDWYRETGSGMGATLNAGIGMGAYVITDRATWISFENKQDYAVQVEGDEDLFNQYGVIPVNPEKCPSVNSDAAQTFADWLVSDAGQEAIADYEVDGQQLFFPNAPEN</sequence>
<gene>
    <name evidence="3" type="ORF">JSE7799_01781</name>
</gene>
<accession>A0A0M7BB74</accession>
<feature type="domain" description="PBP" evidence="2">
    <location>
        <begin position="21"/>
        <end position="248"/>
    </location>
</feature>
<evidence type="ECO:0000313" key="3">
    <source>
        <dbReference type="EMBL" id="CUH39062.1"/>
    </source>
</evidence>
<dbReference type="AlphaFoldDB" id="A0A0M7BB74"/>
<protein>
    <submittedName>
        <fullName evidence="3">ABC-type thiamine transport system, periplasmic component</fullName>
    </submittedName>
</protein>
<dbReference type="EMBL" id="CYPR01000109">
    <property type="protein sequence ID" value="CUH39062.1"/>
    <property type="molecule type" value="Genomic_DNA"/>
</dbReference>
<dbReference type="Proteomes" id="UP000049455">
    <property type="component" value="Unassembled WGS sequence"/>
</dbReference>
<feature type="chain" id="PRO_5005809870" evidence="1">
    <location>
        <begin position="22"/>
        <end position="272"/>
    </location>
</feature>
<evidence type="ECO:0000259" key="2">
    <source>
        <dbReference type="Pfam" id="PF12849"/>
    </source>
</evidence>
<dbReference type="PANTHER" id="PTHR37945:SF1">
    <property type="entry name" value="EXTRACELLULAR TUNGSTATE BINDING PROTEIN"/>
    <property type="match status" value="1"/>
</dbReference>
<reference evidence="3 4" key="1">
    <citation type="submission" date="2015-09" db="EMBL/GenBank/DDBJ databases">
        <authorList>
            <person name="Jackson K.R."/>
            <person name="Lunt B.L."/>
            <person name="Fisher J.N.B."/>
            <person name="Gardner A.V."/>
            <person name="Bailey M.E."/>
            <person name="Deus L.M."/>
            <person name="Earl A.S."/>
            <person name="Gibby P.D."/>
            <person name="Hartmann K.A."/>
            <person name="Liu J.E."/>
            <person name="Manci A.M."/>
            <person name="Nielsen D.A."/>
            <person name="Solomon M.B."/>
            <person name="Breakwell D.P."/>
            <person name="Burnett S.H."/>
            <person name="Grose J.H."/>
        </authorList>
    </citation>
    <scope>NUCLEOTIDE SEQUENCE [LARGE SCALE GENOMIC DNA]</scope>
    <source>
        <strain evidence="3 4">CECT 7799</strain>
    </source>
</reference>
<organism evidence="3 4">
    <name type="scientific">Jannaschia seosinensis</name>
    <dbReference type="NCBI Taxonomy" id="313367"/>
    <lineage>
        <taxon>Bacteria</taxon>
        <taxon>Pseudomonadati</taxon>
        <taxon>Pseudomonadota</taxon>
        <taxon>Alphaproteobacteria</taxon>
        <taxon>Rhodobacterales</taxon>
        <taxon>Roseobacteraceae</taxon>
        <taxon>Jannaschia</taxon>
    </lineage>
</organism>
<dbReference type="SUPFAM" id="SSF53850">
    <property type="entry name" value="Periplasmic binding protein-like II"/>
    <property type="match status" value="1"/>
</dbReference>